<name>A0A8J4EFR8_9ACTN</name>
<reference evidence="1" key="1">
    <citation type="submission" date="2021-01" db="EMBL/GenBank/DDBJ databases">
        <title>Whole genome shotgun sequence of Virgisporangium ochraceum NBRC 16418.</title>
        <authorList>
            <person name="Komaki H."/>
            <person name="Tamura T."/>
        </authorList>
    </citation>
    <scope>NUCLEOTIDE SEQUENCE</scope>
    <source>
        <strain evidence="1">NBRC 16418</strain>
    </source>
</reference>
<accession>A0A8J4EFR8</accession>
<sequence>MEAPTTLEHWFNGIPSQTGRRDIYLRVNPAGPLWEIEARHAGQVSLTEYGSEEHARRILTHLLKTGGWRRLPS</sequence>
<comment type="caution">
    <text evidence="1">The sequence shown here is derived from an EMBL/GenBank/DDBJ whole genome shotgun (WGS) entry which is preliminary data.</text>
</comment>
<protein>
    <submittedName>
        <fullName evidence="1">Uncharacterized protein</fullName>
    </submittedName>
</protein>
<gene>
    <name evidence="1" type="ORF">Voc01_052940</name>
</gene>
<organism evidence="1 2">
    <name type="scientific">Virgisporangium ochraceum</name>
    <dbReference type="NCBI Taxonomy" id="65505"/>
    <lineage>
        <taxon>Bacteria</taxon>
        <taxon>Bacillati</taxon>
        <taxon>Actinomycetota</taxon>
        <taxon>Actinomycetes</taxon>
        <taxon>Micromonosporales</taxon>
        <taxon>Micromonosporaceae</taxon>
        <taxon>Virgisporangium</taxon>
    </lineage>
</organism>
<proteinExistence type="predicted"/>
<dbReference type="RefSeq" id="WP_203930279.1">
    <property type="nucleotide sequence ID" value="NZ_BOPH01000079.1"/>
</dbReference>
<keyword evidence="2" id="KW-1185">Reference proteome</keyword>
<evidence type="ECO:0000313" key="2">
    <source>
        <dbReference type="Proteomes" id="UP000635606"/>
    </source>
</evidence>
<dbReference type="AlphaFoldDB" id="A0A8J4EFR8"/>
<evidence type="ECO:0000313" key="1">
    <source>
        <dbReference type="EMBL" id="GIJ70377.1"/>
    </source>
</evidence>
<dbReference type="EMBL" id="BOPH01000079">
    <property type="protein sequence ID" value="GIJ70377.1"/>
    <property type="molecule type" value="Genomic_DNA"/>
</dbReference>
<dbReference type="Proteomes" id="UP000635606">
    <property type="component" value="Unassembled WGS sequence"/>
</dbReference>